<dbReference type="Pfam" id="PF05746">
    <property type="entry name" value="DALR_1"/>
    <property type="match status" value="1"/>
</dbReference>
<keyword evidence="14" id="KW-1185">Reference proteome</keyword>
<dbReference type="GO" id="GO:0016874">
    <property type="term" value="F:ligase activity"/>
    <property type="evidence" value="ECO:0007669"/>
    <property type="project" value="UniProtKB-KW"/>
</dbReference>
<dbReference type="InterPro" id="IPR014729">
    <property type="entry name" value="Rossmann-like_a/b/a_fold"/>
</dbReference>
<evidence type="ECO:0000256" key="3">
    <source>
        <dbReference type="ARBA" id="ARBA00022598"/>
    </source>
</evidence>
<evidence type="ECO:0000256" key="6">
    <source>
        <dbReference type="ARBA" id="ARBA00022917"/>
    </source>
</evidence>
<dbReference type="SUPFAM" id="SSF52374">
    <property type="entry name" value="Nucleotidylyl transferase"/>
    <property type="match status" value="1"/>
</dbReference>
<dbReference type="SMART" id="SM01016">
    <property type="entry name" value="Arg_tRNA_synt_N"/>
    <property type="match status" value="1"/>
</dbReference>
<keyword evidence="2 9" id="KW-0963">Cytoplasm</keyword>
<dbReference type="SUPFAM" id="SSF47323">
    <property type="entry name" value="Anticodon-binding domain of a subclass of class I aminoacyl-tRNA synthetases"/>
    <property type="match status" value="1"/>
</dbReference>
<dbReference type="PANTHER" id="PTHR11956:SF5">
    <property type="entry name" value="ARGININE--TRNA LIGASE, CYTOPLASMIC"/>
    <property type="match status" value="1"/>
</dbReference>
<organism evidence="13 14">
    <name type="scientific">Microbacterium awajiense</name>
    <dbReference type="NCBI Taxonomy" id="415214"/>
    <lineage>
        <taxon>Bacteria</taxon>
        <taxon>Bacillati</taxon>
        <taxon>Actinomycetota</taxon>
        <taxon>Actinomycetes</taxon>
        <taxon>Micrococcales</taxon>
        <taxon>Microbacteriaceae</taxon>
        <taxon>Microbacterium</taxon>
    </lineage>
</organism>
<dbReference type="SMART" id="SM00836">
    <property type="entry name" value="DALR_1"/>
    <property type="match status" value="1"/>
</dbReference>
<evidence type="ECO:0000256" key="9">
    <source>
        <dbReference type="HAMAP-Rule" id="MF_00123"/>
    </source>
</evidence>
<dbReference type="Pfam" id="PF00750">
    <property type="entry name" value="tRNA-synt_1d"/>
    <property type="match status" value="1"/>
</dbReference>
<comment type="similarity">
    <text evidence="1 9 10">Belongs to the class-I aminoacyl-tRNA synthetase family.</text>
</comment>
<protein>
    <recommendedName>
        <fullName evidence="9">Arginine--tRNA ligase</fullName>
        <ecNumber evidence="9">6.1.1.19</ecNumber>
    </recommendedName>
    <alternativeName>
        <fullName evidence="9">Arginyl-tRNA synthetase</fullName>
        <shortName evidence="9">ArgRS</shortName>
    </alternativeName>
</protein>
<evidence type="ECO:0000313" key="14">
    <source>
        <dbReference type="Proteomes" id="UP001501697"/>
    </source>
</evidence>
<evidence type="ECO:0000256" key="5">
    <source>
        <dbReference type="ARBA" id="ARBA00022840"/>
    </source>
</evidence>
<name>A0ABP7AFI0_9MICO</name>
<dbReference type="Proteomes" id="UP001501697">
    <property type="component" value="Unassembled WGS sequence"/>
</dbReference>
<dbReference type="InterPro" id="IPR005148">
    <property type="entry name" value="Arg-tRNA-synth_N"/>
</dbReference>
<dbReference type="InterPro" id="IPR009080">
    <property type="entry name" value="tRNAsynth_Ia_anticodon-bd"/>
</dbReference>
<evidence type="ECO:0000256" key="8">
    <source>
        <dbReference type="ARBA" id="ARBA00049339"/>
    </source>
</evidence>
<evidence type="ECO:0000256" key="2">
    <source>
        <dbReference type="ARBA" id="ARBA00022490"/>
    </source>
</evidence>
<evidence type="ECO:0000256" key="7">
    <source>
        <dbReference type="ARBA" id="ARBA00023146"/>
    </source>
</evidence>
<dbReference type="Gene3D" id="3.40.50.620">
    <property type="entry name" value="HUPs"/>
    <property type="match status" value="1"/>
</dbReference>
<dbReference type="InterPro" id="IPR036695">
    <property type="entry name" value="Arg-tRNA-synth_N_sf"/>
</dbReference>
<gene>
    <name evidence="9 13" type="primary">argS</name>
    <name evidence="13" type="ORF">GCM10022200_11960</name>
</gene>
<evidence type="ECO:0000256" key="4">
    <source>
        <dbReference type="ARBA" id="ARBA00022741"/>
    </source>
</evidence>
<dbReference type="InterPro" id="IPR001278">
    <property type="entry name" value="Arg-tRNA-ligase"/>
</dbReference>
<proteinExistence type="inferred from homology"/>
<comment type="caution">
    <text evidence="13">The sequence shown here is derived from an EMBL/GenBank/DDBJ whole genome shotgun (WGS) entry which is preliminary data.</text>
</comment>
<keyword evidence="5 9" id="KW-0067">ATP-binding</keyword>
<sequence>MDPDALSAAVLAVVAPIAEARRAGSSAGLTATDLPLERPKNRDHGDWASNAALKLAKSVGANPRELATEIAAGLEQVEGIASVEVAGPGFINIRLEAAAAGALAKVIVDAGAAFGSNDSQRGNTINVEFVSANPTGPLHIGHTRWAALGDSMARLLLASGATVAREFYINDAGAQMERFGRSVLAAAKGEDAPEDGYVGAYIDELARRVVAADPGLFDLDADAQLERARDLAYDFQLGEIQASLEKFNVHFDVWFSERTLHDRGSDDRPSLVDEAVDRLRAQGHVFDDEGAVWVRTTDFGDDKDRVIRRANGVYTYFAADAAYYLNKGDRGYAHKIYLLGADHHGYVHRLRALAGAAGDDPDADVEVLIGQLVSVNGARLSKRAGNIIEMDDLREWLGTDALRYSLGRYPADSPLTLDPELLRKRTNDNPVFYVQYAHARTHNVARNAEASGVDRSEFAPELLDHETESALLGALQEFPRTVAFAAEVREPHRVARYLEELAGLYHKWYDSCRVIPLGDAPVEAVHRTRLWLNDATGQVLRNGLDLLGVSAPERM</sequence>
<comment type="subcellular location">
    <subcellularLocation>
        <location evidence="9">Cytoplasm</location>
    </subcellularLocation>
</comment>
<keyword evidence="7 9" id="KW-0030">Aminoacyl-tRNA synthetase</keyword>
<evidence type="ECO:0000259" key="12">
    <source>
        <dbReference type="SMART" id="SM01016"/>
    </source>
</evidence>
<dbReference type="InterPro" id="IPR035684">
    <property type="entry name" value="ArgRS_core"/>
</dbReference>
<dbReference type="Pfam" id="PF03485">
    <property type="entry name" value="Arg_tRNA_synt_N"/>
    <property type="match status" value="1"/>
</dbReference>
<comment type="subunit">
    <text evidence="9">Monomer.</text>
</comment>
<dbReference type="Gene3D" id="1.10.730.10">
    <property type="entry name" value="Isoleucyl-tRNA Synthetase, Domain 1"/>
    <property type="match status" value="1"/>
</dbReference>
<feature type="domain" description="DALR anticodon binding" evidence="11">
    <location>
        <begin position="434"/>
        <end position="555"/>
    </location>
</feature>
<dbReference type="CDD" id="cd00671">
    <property type="entry name" value="ArgRS_core"/>
    <property type="match status" value="1"/>
</dbReference>
<dbReference type="HAMAP" id="MF_00123">
    <property type="entry name" value="Arg_tRNA_synth"/>
    <property type="match status" value="1"/>
</dbReference>
<dbReference type="InterPro" id="IPR001412">
    <property type="entry name" value="aa-tRNA-synth_I_CS"/>
</dbReference>
<dbReference type="EMBL" id="BAAAYU010000003">
    <property type="protein sequence ID" value="GAA3630777.1"/>
    <property type="molecule type" value="Genomic_DNA"/>
</dbReference>
<comment type="catalytic activity">
    <reaction evidence="8 9">
        <text>tRNA(Arg) + L-arginine + ATP = L-arginyl-tRNA(Arg) + AMP + diphosphate</text>
        <dbReference type="Rhea" id="RHEA:20301"/>
        <dbReference type="Rhea" id="RHEA-COMP:9658"/>
        <dbReference type="Rhea" id="RHEA-COMP:9673"/>
        <dbReference type="ChEBI" id="CHEBI:30616"/>
        <dbReference type="ChEBI" id="CHEBI:32682"/>
        <dbReference type="ChEBI" id="CHEBI:33019"/>
        <dbReference type="ChEBI" id="CHEBI:78442"/>
        <dbReference type="ChEBI" id="CHEBI:78513"/>
        <dbReference type="ChEBI" id="CHEBI:456215"/>
        <dbReference type="EC" id="6.1.1.19"/>
    </reaction>
</comment>
<evidence type="ECO:0000256" key="10">
    <source>
        <dbReference type="RuleBase" id="RU363038"/>
    </source>
</evidence>
<keyword evidence="3 9" id="KW-0436">Ligase</keyword>
<dbReference type="RefSeq" id="WP_344737052.1">
    <property type="nucleotide sequence ID" value="NZ_BAAAYU010000003.1"/>
</dbReference>
<feature type="short sequence motif" description="'HIGH' region" evidence="9">
    <location>
        <begin position="132"/>
        <end position="142"/>
    </location>
</feature>
<evidence type="ECO:0000313" key="13">
    <source>
        <dbReference type="EMBL" id="GAA3630777.1"/>
    </source>
</evidence>
<dbReference type="PROSITE" id="PS00178">
    <property type="entry name" value="AA_TRNA_LIGASE_I"/>
    <property type="match status" value="1"/>
</dbReference>
<dbReference type="InterPro" id="IPR008909">
    <property type="entry name" value="DALR_anticod-bd"/>
</dbReference>
<evidence type="ECO:0000259" key="11">
    <source>
        <dbReference type="SMART" id="SM00836"/>
    </source>
</evidence>
<evidence type="ECO:0000256" key="1">
    <source>
        <dbReference type="ARBA" id="ARBA00005594"/>
    </source>
</evidence>
<dbReference type="NCBIfam" id="TIGR00456">
    <property type="entry name" value="argS"/>
    <property type="match status" value="1"/>
</dbReference>
<dbReference type="PRINTS" id="PR01038">
    <property type="entry name" value="TRNASYNTHARG"/>
</dbReference>
<keyword evidence="4 9" id="KW-0547">Nucleotide-binding</keyword>
<keyword evidence="6 9" id="KW-0648">Protein biosynthesis</keyword>
<reference evidence="14" key="1">
    <citation type="journal article" date="2019" name="Int. J. Syst. Evol. Microbiol.">
        <title>The Global Catalogue of Microorganisms (GCM) 10K type strain sequencing project: providing services to taxonomists for standard genome sequencing and annotation.</title>
        <authorList>
            <consortium name="The Broad Institute Genomics Platform"/>
            <consortium name="The Broad Institute Genome Sequencing Center for Infectious Disease"/>
            <person name="Wu L."/>
            <person name="Ma J."/>
        </authorList>
    </citation>
    <scope>NUCLEOTIDE SEQUENCE [LARGE SCALE GENOMIC DNA]</scope>
    <source>
        <strain evidence="14">JCM 16544</strain>
    </source>
</reference>
<feature type="domain" description="Arginyl tRNA synthetase N-terminal" evidence="12">
    <location>
        <begin position="4"/>
        <end position="95"/>
    </location>
</feature>
<dbReference type="Gene3D" id="3.30.1360.70">
    <property type="entry name" value="Arginyl tRNA synthetase N-terminal domain"/>
    <property type="match status" value="1"/>
</dbReference>
<dbReference type="SUPFAM" id="SSF55190">
    <property type="entry name" value="Arginyl-tRNA synthetase (ArgRS), N-terminal 'additional' domain"/>
    <property type="match status" value="1"/>
</dbReference>
<accession>A0ABP7AFI0</accession>
<dbReference type="PANTHER" id="PTHR11956">
    <property type="entry name" value="ARGINYL-TRNA SYNTHETASE"/>
    <property type="match status" value="1"/>
</dbReference>
<dbReference type="EC" id="6.1.1.19" evidence="9"/>